<keyword evidence="5" id="KW-0547">Nucleotide-binding</keyword>
<dbReference type="InterPro" id="IPR003439">
    <property type="entry name" value="ABC_transporter-like_ATP-bd"/>
</dbReference>
<keyword evidence="6 11" id="KW-0067">ATP-binding</keyword>
<dbReference type="PANTHER" id="PTHR43553:SF21">
    <property type="entry name" value="ABC TRANSPORTER ATP-BINDING PROTEIN MA_1418-RELATED"/>
    <property type="match status" value="1"/>
</dbReference>
<dbReference type="GO" id="GO:0016887">
    <property type="term" value="F:ATP hydrolysis activity"/>
    <property type="evidence" value="ECO:0007669"/>
    <property type="project" value="InterPro"/>
</dbReference>
<name>A0A832W7B0_9EURY</name>
<dbReference type="PROSITE" id="PS50893">
    <property type="entry name" value="ABC_TRANSPORTER_2"/>
    <property type="match status" value="2"/>
</dbReference>
<dbReference type="Gene3D" id="3.40.50.300">
    <property type="entry name" value="P-loop containing nucleotide triphosphate hydrolases"/>
    <property type="match status" value="2"/>
</dbReference>
<evidence type="ECO:0000256" key="7">
    <source>
        <dbReference type="ARBA" id="ARBA00022967"/>
    </source>
</evidence>
<evidence type="ECO:0000256" key="3">
    <source>
        <dbReference type="ARBA" id="ARBA00022448"/>
    </source>
</evidence>
<feature type="domain" description="ABC transporter" evidence="10">
    <location>
        <begin position="2"/>
        <end position="242"/>
    </location>
</feature>
<accession>A0A832W7B0</accession>
<evidence type="ECO:0000259" key="10">
    <source>
        <dbReference type="PROSITE" id="PS50893"/>
    </source>
</evidence>
<organism evidence="11 12">
    <name type="scientific">Methanosarcina acetivorans</name>
    <dbReference type="NCBI Taxonomy" id="2214"/>
    <lineage>
        <taxon>Archaea</taxon>
        <taxon>Methanobacteriati</taxon>
        <taxon>Methanobacteriota</taxon>
        <taxon>Stenosarchaea group</taxon>
        <taxon>Methanomicrobia</taxon>
        <taxon>Methanosarcinales</taxon>
        <taxon>Methanosarcinaceae</taxon>
        <taxon>Methanosarcina</taxon>
    </lineage>
</organism>
<dbReference type="AlphaFoldDB" id="A0A832W7B0"/>
<evidence type="ECO:0000313" key="12">
    <source>
        <dbReference type="Proteomes" id="UP000600774"/>
    </source>
</evidence>
<evidence type="ECO:0000256" key="9">
    <source>
        <dbReference type="ARBA" id="ARBA00025157"/>
    </source>
</evidence>
<comment type="function">
    <text evidence="9">Probably part of an ABC transporter complex. Responsible for energy coupling to the transport system.</text>
</comment>
<evidence type="ECO:0000256" key="8">
    <source>
        <dbReference type="ARBA" id="ARBA00023136"/>
    </source>
</evidence>
<evidence type="ECO:0000313" key="11">
    <source>
        <dbReference type="EMBL" id="HIH92943.1"/>
    </source>
</evidence>
<keyword evidence="4" id="KW-1003">Cell membrane</keyword>
<dbReference type="SMR" id="A0A832W7B0"/>
<dbReference type="GO" id="GO:0043190">
    <property type="term" value="C:ATP-binding cassette (ABC) transporter complex"/>
    <property type="evidence" value="ECO:0007669"/>
    <property type="project" value="TreeGrafter"/>
</dbReference>
<keyword evidence="8" id="KW-0472">Membrane</keyword>
<reference evidence="11" key="1">
    <citation type="journal article" date="2020" name="bioRxiv">
        <title>A rank-normalized archaeal taxonomy based on genome phylogeny resolves widespread incomplete and uneven classifications.</title>
        <authorList>
            <person name="Rinke C."/>
            <person name="Chuvochina M."/>
            <person name="Mussig A.J."/>
            <person name="Chaumeil P.-A."/>
            <person name="Waite D.W."/>
            <person name="Whitman W.B."/>
            <person name="Parks D.H."/>
            <person name="Hugenholtz P."/>
        </authorList>
    </citation>
    <scope>NUCLEOTIDE SEQUENCE</scope>
    <source>
        <strain evidence="11">UBA8876</strain>
    </source>
</reference>
<dbReference type="GO" id="GO:0042626">
    <property type="term" value="F:ATPase-coupled transmembrane transporter activity"/>
    <property type="evidence" value="ECO:0007669"/>
    <property type="project" value="TreeGrafter"/>
</dbReference>
<gene>
    <name evidence="11" type="ORF">HA338_02520</name>
</gene>
<dbReference type="FunFam" id="3.40.50.300:FF:000224">
    <property type="entry name" value="Energy-coupling factor transporter ATP-binding protein EcfA"/>
    <property type="match status" value="2"/>
</dbReference>
<comment type="caution">
    <text evidence="11">The sequence shown here is derived from an EMBL/GenBank/DDBJ whole genome shotgun (WGS) entry which is preliminary data.</text>
</comment>
<dbReference type="OMA" id="IISHDMH"/>
<sequence length="528" mass="58141">MIELRNFSYTYGTAAIPALKNINLEIRKGELLLVTGHSAAGKTTLALAMAGILHHEIGGKIEGNISFQSRDVKEFDGIKELSRHIGVVFDDAESQLIFTTVEEEIFSGLENRGHPEKEMVRRSKEAMDFCAISHLNNRAPHMLSGGQKQKVALAATLALDTEVLILDEATAELDSQAVRKVFSVLKRLKDAGKTIIIIDHNIEDFLEIGDRVVLLEKGEIKAIKSPSEFTSKSSDLTSTNLTSTSALQTDLPLSRTAEQPIISVKNLTQRYGEILALDNIDLEIYPGELVAILGENGSGKTTLVKHFNGLLRPYSGKVTVKGLETSTTPINELVKHTGLVFQNPDNMLFEDTVEAEINFGLNNIGVKGPEAVGAILRSLELVNLNDKQKVFPRHLSRGERQRLAVACIIAMKPELIVLDEPTTGLDAEESDRMMQLMRKLQQEGHTIVMVTHNLQIVRDHVERVIRMESGKVVEDSANRKFSGKGSVKEESDYKGHVSKEIVSEEIVSEEIVSEESVSEECVRGGTCA</sequence>
<dbReference type="RefSeq" id="WP_011021434.1">
    <property type="nucleotide sequence ID" value="NZ_DUJU01000030.1"/>
</dbReference>
<dbReference type="InterPro" id="IPR027417">
    <property type="entry name" value="P-loop_NTPase"/>
</dbReference>
<dbReference type="InterPro" id="IPR050095">
    <property type="entry name" value="ECF_ABC_transporter_ATP-bd"/>
</dbReference>
<dbReference type="InterPro" id="IPR015856">
    <property type="entry name" value="ABC_transpr_CbiO/EcfA_su"/>
</dbReference>
<keyword evidence="7" id="KW-1278">Translocase</keyword>
<dbReference type="InterPro" id="IPR017871">
    <property type="entry name" value="ABC_transporter-like_CS"/>
</dbReference>
<evidence type="ECO:0000256" key="2">
    <source>
        <dbReference type="ARBA" id="ARBA00005417"/>
    </source>
</evidence>
<evidence type="ECO:0000256" key="5">
    <source>
        <dbReference type="ARBA" id="ARBA00022741"/>
    </source>
</evidence>
<proteinExistence type="inferred from homology"/>
<comment type="subcellular location">
    <subcellularLocation>
        <location evidence="1">Cell membrane</location>
    </subcellularLocation>
</comment>
<dbReference type="GeneID" id="1473306"/>
<feature type="domain" description="ABC transporter" evidence="10">
    <location>
        <begin position="262"/>
        <end position="494"/>
    </location>
</feature>
<dbReference type="EMBL" id="DUJU01000030">
    <property type="protein sequence ID" value="HIH92943.1"/>
    <property type="molecule type" value="Genomic_DNA"/>
</dbReference>
<comment type="similarity">
    <text evidence="2">Belongs to the ABC transporter superfamily.</text>
</comment>
<evidence type="ECO:0000256" key="4">
    <source>
        <dbReference type="ARBA" id="ARBA00022475"/>
    </source>
</evidence>
<dbReference type="PANTHER" id="PTHR43553">
    <property type="entry name" value="HEAVY METAL TRANSPORTER"/>
    <property type="match status" value="1"/>
</dbReference>
<dbReference type="CDD" id="cd03225">
    <property type="entry name" value="ABC_cobalt_CbiO_domain1"/>
    <property type="match status" value="2"/>
</dbReference>
<keyword evidence="3" id="KW-0813">Transport</keyword>
<dbReference type="SMART" id="SM00382">
    <property type="entry name" value="AAA"/>
    <property type="match status" value="2"/>
</dbReference>
<dbReference type="Proteomes" id="UP000600774">
    <property type="component" value="Unassembled WGS sequence"/>
</dbReference>
<dbReference type="NCBIfam" id="NF010167">
    <property type="entry name" value="PRK13648.1"/>
    <property type="match status" value="2"/>
</dbReference>
<dbReference type="Pfam" id="PF00005">
    <property type="entry name" value="ABC_tran"/>
    <property type="match status" value="2"/>
</dbReference>
<dbReference type="SUPFAM" id="SSF52540">
    <property type="entry name" value="P-loop containing nucleoside triphosphate hydrolases"/>
    <property type="match status" value="2"/>
</dbReference>
<evidence type="ECO:0000256" key="1">
    <source>
        <dbReference type="ARBA" id="ARBA00004236"/>
    </source>
</evidence>
<dbReference type="InterPro" id="IPR003593">
    <property type="entry name" value="AAA+_ATPase"/>
</dbReference>
<dbReference type="GO" id="GO:0005524">
    <property type="term" value="F:ATP binding"/>
    <property type="evidence" value="ECO:0007669"/>
    <property type="project" value="UniProtKB-KW"/>
</dbReference>
<evidence type="ECO:0000256" key="6">
    <source>
        <dbReference type="ARBA" id="ARBA00022840"/>
    </source>
</evidence>
<dbReference type="PROSITE" id="PS00211">
    <property type="entry name" value="ABC_TRANSPORTER_1"/>
    <property type="match status" value="1"/>
</dbReference>
<protein>
    <submittedName>
        <fullName evidence="11">ABC transporter ATP-binding protein</fullName>
    </submittedName>
</protein>